<evidence type="ECO:0000259" key="2">
    <source>
        <dbReference type="Pfam" id="PF13968"/>
    </source>
</evidence>
<feature type="transmembrane region" description="Helical" evidence="1">
    <location>
        <begin position="21"/>
        <end position="40"/>
    </location>
</feature>
<dbReference type="Pfam" id="PF13968">
    <property type="entry name" value="DUF4220"/>
    <property type="match status" value="1"/>
</dbReference>
<keyword evidence="1" id="KW-0812">Transmembrane</keyword>
<name>A0A833QYP8_9POAL</name>
<feature type="transmembrane region" description="Helical" evidence="1">
    <location>
        <begin position="372"/>
        <end position="394"/>
    </location>
</feature>
<keyword evidence="4" id="KW-1185">Reference proteome</keyword>
<feature type="domain" description="DUF4220" evidence="2">
    <location>
        <begin position="62"/>
        <end position="445"/>
    </location>
</feature>
<dbReference type="Pfam" id="PF04578">
    <property type="entry name" value="DUF594"/>
    <property type="match status" value="1"/>
</dbReference>
<proteinExistence type="predicted"/>
<dbReference type="PANTHER" id="PTHR31325">
    <property type="entry name" value="OS01G0798800 PROTEIN-RELATED"/>
    <property type="match status" value="1"/>
</dbReference>
<reference evidence="3" key="1">
    <citation type="submission" date="2020-01" db="EMBL/GenBank/DDBJ databases">
        <title>Genome sequence of Kobresia littledalei, the first chromosome-level genome in the family Cyperaceae.</title>
        <authorList>
            <person name="Qu G."/>
        </authorList>
    </citation>
    <scope>NUCLEOTIDE SEQUENCE</scope>
    <source>
        <strain evidence="3">C.B.Clarke</strain>
        <tissue evidence="3">Leaf</tissue>
    </source>
</reference>
<feature type="transmembrane region" description="Helical" evidence="1">
    <location>
        <begin position="331"/>
        <end position="352"/>
    </location>
</feature>
<dbReference type="OrthoDB" id="624036at2759"/>
<gene>
    <name evidence="3" type="ORF">FCM35_KLT17392</name>
</gene>
<accession>A0A833QYP8</accession>
<sequence>MNAKEITEALLIALKTDDAKLARAEFLVVLGAILMVLLFIMDGYRLRSNSSFVRNVLVILETVTSPLVTYTVGLLQNLSFTNHFLGIWGVLLYILQSGTEYITAYSINDTSIRRRTALKDLVLTFFAGNLNATKGSNFQGFLWVLWSLGPIMIFYKIFSFERACRSYSHGQNSQLLVEYMKIEPLQNQQFKPDPTNMRGYLYMVRGENDQEIDARAPSYRVKMNPRNERKFITLEKVWDCPGYLLRSLDQQLILKDVCLSYALHKLQRCEMDDLSLSSECHKKTQKLFFKGVLLDKENDKRVFRIMEMQIAFLNDYSYTRLPISVWYGYPLIKLGTLLVTMVVVGVLAFKVHETDSKNDFFHLKKGPNIDRIITYVLLVLIVLKETWEMALYILSYWTKLVIICWYVEGPWWLRNCLVEQIILVLCKTNLVMRWHNKMSQYNFLESFNYTPWVQKKLHYLTLHMVQKPTEGGKVGKKIKISEEVKGNIVQALRNIKRGDLINGMPWLYKRRVRDNYQWACSQQTNSHLILVWHIATSMCEIQLSEELIVERPWLNSLLHKLKVCGPHRNPFLVDLKRLGGRTRAHYIVANSISRYCAYLLVSVPELLPDHAILSGLVFEGAVKEAQSLLRGCDSLKSVLAELMKRGEGAGENDTEGRSIVDEGAKLGMTLLTDQKMDAEARWKMLADFWVNVLLFLAPSKMIEDHRSHLHEGGEFITLLWALFSNCGVFDRAAEDG</sequence>
<keyword evidence="1" id="KW-0472">Membrane</keyword>
<dbReference type="InterPro" id="IPR007658">
    <property type="entry name" value="DUF594"/>
</dbReference>
<dbReference type="InterPro" id="IPR025315">
    <property type="entry name" value="DUF4220"/>
</dbReference>
<feature type="transmembrane region" description="Helical" evidence="1">
    <location>
        <begin position="138"/>
        <end position="158"/>
    </location>
</feature>
<evidence type="ECO:0000313" key="3">
    <source>
        <dbReference type="EMBL" id="KAF3338555.1"/>
    </source>
</evidence>
<feature type="transmembrane region" description="Helical" evidence="1">
    <location>
        <begin position="52"/>
        <end position="72"/>
    </location>
</feature>
<dbReference type="EMBL" id="SWLB01000005">
    <property type="protein sequence ID" value="KAF3338555.1"/>
    <property type="molecule type" value="Genomic_DNA"/>
</dbReference>
<comment type="caution">
    <text evidence="3">The sequence shown here is derived from an EMBL/GenBank/DDBJ whole genome shotgun (WGS) entry which is preliminary data.</text>
</comment>
<dbReference type="Proteomes" id="UP000623129">
    <property type="component" value="Unassembled WGS sequence"/>
</dbReference>
<dbReference type="AlphaFoldDB" id="A0A833QYP8"/>
<organism evidence="3 4">
    <name type="scientific">Carex littledalei</name>
    <dbReference type="NCBI Taxonomy" id="544730"/>
    <lineage>
        <taxon>Eukaryota</taxon>
        <taxon>Viridiplantae</taxon>
        <taxon>Streptophyta</taxon>
        <taxon>Embryophyta</taxon>
        <taxon>Tracheophyta</taxon>
        <taxon>Spermatophyta</taxon>
        <taxon>Magnoliopsida</taxon>
        <taxon>Liliopsida</taxon>
        <taxon>Poales</taxon>
        <taxon>Cyperaceae</taxon>
        <taxon>Cyperoideae</taxon>
        <taxon>Cariceae</taxon>
        <taxon>Carex</taxon>
        <taxon>Carex subgen. Euthyceras</taxon>
    </lineage>
</organism>
<keyword evidence="1" id="KW-1133">Transmembrane helix</keyword>
<protein>
    <recommendedName>
        <fullName evidence="2">DUF4220 domain-containing protein</fullName>
    </recommendedName>
</protein>
<evidence type="ECO:0000313" key="4">
    <source>
        <dbReference type="Proteomes" id="UP000623129"/>
    </source>
</evidence>
<evidence type="ECO:0000256" key="1">
    <source>
        <dbReference type="SAM" id="Phobius"/>
    </source>
</evidence>